<dbReference type="OrthoDB" id="9797743at2"/>
<organism evidence="1 2">
    <name type="scientific">Hathewaya histolytica</name>
    <name type="common">Clostridium histolyticum</name>
    <dbReference type="NCBI Taxonomy" id="1498"/>
    <lineage>
        <taxon>Bacteria</taxon>
        <taxon>Bacillati</taxon>
        <taxon>Bacillota</taxon>
        <taxon>Clostridia</taxon>
        <taxon>Eubacteriales</taxon>
        <taxon>Clostridiaceae</taxon>
        <taxon>Hathewaya</taxon>
    </lineage>
</organism>
<dbReference type="InterPro" id="IPR023198">
    <property type="entry name" value="PGP-like_dom2"/>
</dbReference>
<gene>
    <name evidence="1" type="primary">yniC</name>
    <name evidence="1" type="ORF">NCTC503_02532</name>
</gene>
<dbReference type="NCBIfam" id="TIGR01549">
    <property type="entry name" value="HAD-SF-IA-v1"/>
    <property type="match status" value="1"/>
</dbReference>
<dbReference type="InterPro" id="IPR006439">
    <property type="entry name" value="HAD-SF_hydro_IA"/>
</dbReference>
<dbReference type="NCBIfam" id="TIGR01509">
    <property type="entry name" value="HAD-SF-IA-v3"/>
    <property type="match status" value="1"/>
</dbReference>
<evidence type="ECO:0000313" key="2">
    <source>
        <dbReference type="Proteomes" id="UP000308489"/>
    </source>
</evidence>
<dbReference type="EC" id="3.1.3.-" evidence="1"/>
<evidence type="ECO:0000313" key="1">
    <source>
        <dbReference type="EMBL" id="VTQ95493.1"/>
    </source>
</evidence>
<dbReference type="SFLD" id="SFLDS00003">
    <property type="entry name" value="Haloacid_Dehalogenase"/>
    <property type="match status" value="1"/>
</dbReference>
<accession>A0A4U9RWK8</accession>
<dbReference type="InterPro" id="IPR041492">
    <property type="entry name" value="HAD_2"/>
</dbReference>
<dbReference type="Gene3D" id="3.40.50.1000">
    <property type="entry name" value="HAD superfamily/HAD-like"/>
    <property type="match status" value="1"/>
</dbReference>
<dbReference type="PANTHER" id="PTHR18901:SF38">
    <property type="entry name" value="PSEUDOURIDINE-5'-PHOSPHATASE"/>
    <property type="match status" value="1"/>
</dbReference>
<sequence length="216" mass="24602">MLDNINGAIFDLDGTLIDSMDIWAKIDMDYLNAHNISMPSDLRDAVEHLSFEKTASYFKKRFNLPYSEKEIQDQWFTMALEEYSRNIKLKPGVRKLLELLKRRNIKIALATSNCTPLIYACLKPKGLLNYFDVITTTSEVSKGKSFPDIYLHTAKKLGISPENCIVFEDILPAIKGAKKAGMKVVAIFDTFSESQKLEIESIADKYIKDFNELLTT</sequence>
<dbReference type="Proteomes" id="UP000308489">
    <property type="component" value="Chromosome 1"/>
</dbReference>
<name>A0A4U9RWK8_HATHI</name>
<keyword evidence="1" id="KW-0378">Hydrolase</keyword>
<keyword evidence="2" id="KW-1185">Reference proteome</keyword>
<proteinExistence type="predicted"/>
<dbReference type="EMBL" id="LR590481">
    <property type="protein sequence ID" value="VTQ95493.1"/>
    <property type="molecule type" value="Genomic_DNA"/>
</dbReference>
<dbReference type="KEGG" id="hhw:NCTC503_02532"/>
<dbReference type="InterPro" id="IPR036412">
    <property type="entry name" value="HAD-like_sf"/>
</dbReference>
<dbReference type="PRINTS" id="PR00413">
    <property type="entry name" value="HADHALOGNASE"/>
</dbReference>
<dbReference type="PANTHER" id="PTHR18901">
    <property type="entry name" value="2-DEOXYGLUCOSE-6-PHOSPHATE PHOSPHATASE 2"/>
    <property type="match status" value="1"/>
</dbReference>
<dbReference type="Pfam" id="PF13419">
    <property type="entry name" value="HAD_2"/>
    <property type="match status" value="1"/>
</dbReference>
<dbReference type="Gene3D" id="1.10.150.240">
    <property type="entry name" value="Putative phosphatase, domain 2"/>
    <property type="match status" value="1"/>
</dbReference>
<dbReference type="GO" id="GO:0016791">
    <property type="term" value="F:phosphatase activity"/>
    <property type="evidence" value="ECO:0007669"/>
    <property type="project" value="TreeGrafter"/>
</dbReference>
<dbReference type="InterPro" id="IPR023214">
    <property type="entry name" value="HAD_sf"/>
</dbReference>
<dbReference type="SFLD" id="SFLDG01129">
    <property type="entry name" value="C1.5:_HAD__Beta-PGM__Phosphata"/>
    <property type="match status" value="1"/>
</dbReference>
<dbReference type="RefSeq" id="WP_138211032.1">
    <property type="nucleotide sequence ID" value="NZ_CBCRUQ010000006.1"/>
</dbReference>
<protein>
    <submittedName>
        <fullName evidence="1">HAD-superfamily hydrolase</fullName>
        <ecNumber evidence="1">3.1.3.-</ecNumber>
    </submittedName>
</protein>
<dbReference type="AlphaFoldDB" id="A0A4U9RWK8"/>
<dbReference type="SUPFAM" id="SSF56784">
    <property type="entry name" value="HAD-like"/>
    <property type="match status" value="1"/>
</dbReference>
<dbReference type="CDD" id="cd07505">
    <property type="entry name" value="HAD_BPGM-like"/>
    <property type="match status" value="1"/>
</dbReference>
<reference evidence="1 2" key="1">
    <citation type="submission" date="2019-05" db="EMBL/GenBank/DDBJ databases">
        <authorList>
            <consortium name="Pathogen Informatics"/>
        </authorList>
    </citation>
    <scope>NUCLEOTIDE SEQUENCE [LARGE SCALE GENOMIC DNA]</scope>
    <source>
        <strain evidence="1 2">NCTC503</strain>
    </source>
</reference>